<protein>
    <submittedName>
        <fullName evidence="2">Uncharacterized protein</fullName>
    </submittedName>
</protein>
<comment type="caution">
    <text evidence="2">The sequence shown here is derived from an EMBL/GenBank/DDBJ whole genome shotgun (WGS) entry which is preliminary data.</text>
</comment>
<dbReference type="AlphaFoldDB" id="A0A8S9XDE0"/>
<gene>
    <name evidence="2" type="ORF">GE061_017528</name>
</gene>
<evidence type="ECO:0000256" key="1">
    <source>
        <dbReference type="SAM" id="MobiDB-lite"/>
    </source>
</evidence>
<feature type="region of interest" description="Disordered" evidence="1">
    <location>
        <begin position="1"/>
        <end position="28"/>
    </location>
</feature>
<keyword evidence="3" id="KW-1185">Reference proteome</keyword>
<feature type="compositionally biased region" description="Basic and acidic residues" evidence="1">
    <location>
        <begin position="1"/>
        <end position="26"/>
    </location>
</feature>
<accession>A0A8S9XDE0</accession>
<evidence type="ECO:0000313" key="2">
    <source>
        <dbReference type="EMBL" id="KAF6206298.1"/>
    </source>
</evidence>
<sequence>MGRDVLKPKHRTTDRGMRRNGHEKFPTHSCLPRSYEHARRWFCRFRGTKMKKDNQTQRVYRAVKYVYLQQLTIHHSPVSPLIQCRNILRSFHLHLDTADGRYVLASETPL</sequence>
<dbReference type="EMBL" id="WIXP02000008">
    <property type="protein sequence ID" value="KAF6206298.1"/>
    <property type="molecule type" value="Genomic_DNA"/>
</dbReference>
<dbReference type="Proteomes" id="UP000466442">
    <property type="component" value="Unassembled WGS sequence"/>
</dbReference>
<reference evidence="2" key="1">
    <citation type="journal article" date="2021" name="Mol. Ecol. Resour.">
        <title>Apolygus lucorum genome provides insights into omnivorousness and mesophyll feeding.</title>
        <authorList>
            <person name="Liu Y."/>
            <person name="Liu H."/>
            <person name="Wang H."/>
            <person name="Huang T."/>
            <person name="Liu B."/>
            <person name="Yang B."/>
            <person name="Yin L."/>
            <person name="Li B."/>
            <person name="Zhang Y."/>
            <person name="Zhang S."/>
            <person name="Jiang F."/>
            <person name="Zhang X."/>
            <person name="Ren Y."/>
            <person name="Wang B."/>
            <person name="Wang S."/>
            <person name="Lu Y."/>
            <person name="Wu K."/>
            <person name="Fan W."/>
            <person name="Wang G."/>
        </authorList>
    </citation>
    <scope>NUCLEOTIDE SEQUENCE</scope>
    <source>
        <strain evidence="2">12Hb</strain>
    </source>
</reference>
<organism evidence="2 3">
    <name type="scientific">Apolygus lucorum</name>
    <name type="common">Small green plant bug</name>
    <name type="synonym">Lygocoris lucorum</name>
    <dbReference type="NCBI Taxonomy" id="248454"/>
    <lineage>
        <taxon>Eukaryota</taxon>
        <taxon>Metazoa</taxon>
        <taxon>Ecdysozoa</taxon>
        <taxon>Arthropoda</taxon>
        <taxon>Hexapoda</taxon>
        <taxon>Insecta</taxon>
        <taxon>Pterygota</taxon>
        <taxon>Neoptera</taxon>
        <taxon>Paraneoptera</taxon>
        <taxon>Hemiptera</taxon>
        <taxon>Heteroptera</taxon>
        <taxon>Panheteroptera</taxon>
        <taxon>Cimicomorpha</taxon>
        <taxon>Miridae</taxon>
        <taxon>Mirini</taxon>
        <taxon>Apolygus</taxon>
    </lineage>
</organism>
<name>A0A8S9XDE0_APOLU</name>
<evidence type="ECO:0000313" key="3">
    <source>
        <dbReference type="Proteomes" id="UP000466442"/>
    </source>
</evidence>
<proteinExistence type="predicted"/>